<proteinExistence type="predicted"/>
<feature type="region of interest" description="Disordered" evidence="1">
    <location>
        <begin position="1"/>
        <end position="23"/>
    </location>
</feature>
<reference evidence="2" key="1">
    <citation type="journal article" date="2022" name="bioRxiv">
        <title>Sequencing and chromosome-scale assembly of the giantPleurodeles waltlgenome.</title>
        <authorList>
            <person name="Brown T."/>
            <person name="Elewa A."/>
            <person name="Iarovenko S."/>
            <person name="Subramanian E."/>
            <person name="Araus A.J."/>
            <person name="Petzold A."/>
            <person name="Susuki M."/>
            <person name="Suzuki K.-i.T."/>
            <person name="Hayashi T."/>
            <person name="Toyoda A."/>
            <person name="Oliveira C."/>
            <person name="Osipova E."/>
            <person name="Leigh N.D."/>
            <person name="Simon A."/>
            <person name="Yun M.H."/>
        </authorList>
    </citation>
    <scope>NUCLEOTIDE SEQUENCE</scope>
    <source>
        <strain evidence="2">20211129_DDA</strain>
        <tissue evidence="2">Liver</tissue>
    </source>
</reference>
<dbReference type="EMBL" id="JANPWB010000010">
    <property type="protein sequence ID" value="KAJ1143696.1"/>
    <property type="molecule type" value="Genomic_DNA"/>
</dbReference>
<accession>A0AAV7QWR7</accession>
<dbReference type="Proteomes" id="UP001066276">
    <property type="component" value="Chromosome 6"/>
</dbReference>
<evidence type="ECO:0000313" key="2">
    <source>
        <dbReference type="EMBL" id="KAJ1143696.1"/>
    </source>
</evidence>
<feature type="compositionally biased region" description="Basic and acidic residues" evidence="1">
    <location>
        <begin position="10"/>
        <end position="23"/>
    </location>
</feature>
<protein>
    <submittedName>
        <fullName evidence="2">Uncharacterized protein</fullName>
    </submittedName>
</protein>
<gene>
    <name evidence="2" type="ORF">NDU88_010001</name>
</gene>
<comment type="caution">
    <text evidence="2">The sequence shown here is derived from an EMBL/GenBank/DDBJ whole genome shotgun (WGS) entry which is preliminary data.</text>
</comment>
<name>A0AAV7QWR7_PLEWA</name>
<organism evidence="2 3">
    <name type="scientific">Pleurodeles waltl</name>
    <name type="common">Iberian ribbed newt</name>
    <dbReference type="NCBI Taxonomy" id="8319"/>
    <lineage>
        <taxon>Eukaryota</taxon>
        <taxon>Metazoa</taxon>
        <taxon>Chordata</taxon>
        <taxon>Craniata</taxon>
        <taxon>Vertebrata</taxon>
        <taxon>Euteleostomi</taxon>
        <taxon>Amphibia</taxon>
        <taxon>Batrachia</taxon>
        <taxon>Caudata</taxon>
        <taxon>Salamandroidea</taxon>
        <taxon>Salamandridae</taxon>
        <taxon>Pleurodelinae</taxon>
        <taxon>Pleurodeles</taxon>
    </lineage>
</organism>
<evidence type="ECO:0000256" key="1">
    <source>
        <dbReference type="SAM" id="MobiDB-lite"/>
    </source>
</evidence>
<sequence length="98" mass="10409">MLAAEQGAAGEERRREECKQGREPTGRCIIRHNVSCPCKEYIGPLVSPQVGYRACLSASPNSHNGTPAYARIIGKRTGTPLGQHFGSVLCGLGDLVAS</sequence>
<dbReference type="AlphaFoldDB" id="A0AAV7QWR7"/>
<keyword evidence="3" id="KW-1185">Reference proteome</keyword>
<evidence type="ECO:0000313" key="3">
    <source>
        <dbReference type="Proteomes" id="UP001066276"/>
    </source>
</evidence>